<protein>
    <submittedName>
        <fullName evidence="2">Uncharacterized protein</fullName>
    </submittedName>
</protein>
<dbReference type="EMBL" id="JACAZI010000013">
    <property type="protein sequence ID" value="KAF7345851.1"/>
    <property type="molecule type" value="Genomic_DNA"/>
</dbReference>
<name>A0A8H7CRU4_9AGAR</name>
<dbReference type="Proteomes" id="UP000620124">
    <property type="component" value="Unassembled WGS sequence"/>
</dbReference>
<comment type="caution">
    <text evidence="2">The sequence shown here is derived from an EMBL/GenBank/DDBJ whole genome shotgun (WGS) entry which is preliminary data.</text>
</comment>
<feature type="compositionally biased region" description="Low complexity" evidence="1">
    <location>
        <begin position="259"/>
        <end position="284"/>
    </location>
</feature>
<evidence type="ECO:0000313" key="2">
    <source>
        <dbReference type="EMBL" id="KAF7345851.1"/>
    </source>
</evidence>
<dbReference type="AlphaFoldDB" id="A0A8H7CRU4"/>
<reference evidence="2" key="1">
    <citation type="submission" date="2020-05" db="EMBL/GenBank/DDBJ databases">
        <title>Mycena genomes resolve the evolution of fungal bioluminescence.</title>
        <authorList>
            <person name="Tsai I.J."/>
        </authorList>
    </citation>
    <scope>NUCLEOTIDE SEQUENCE</scope>
    <source>
        <strain evidence="2">CCC161011</strain>
    </source>
</reference>
<keyword evidence="3" id="KW-1185">Reference proteome</keyword>
<organism evidence="2 3">
    <name type="scientific">Mycena venus</name>
    <dbReference type="NCBI Taxonomy" id="2733690"/>
    <lineage>
        <taxon>Eukaryota</taxon>
        <taxon>Fungi</taxon>
        <taxon>Dikarya</taxon>
        <taxon>Basidiomycota</taxon>
        <taxon>Agaricomycotina</taxon>
        <taxon>Agaricomycetes</taxon>
        <taxon>Agaricomycetidae</taxon>
        <taxon>Agaricales</taxon>
        <taxon>Marasmiineae</taxon>
        <taxon>Mycenaceae</taxon>
        <taxon>Mycena</taxon>
    </lineage>
</organism>
<evidence type="ECO:0000313" key="3">
    <source>
        <dbReference type="Proteomes" id="UP000620124"/>
    </source>
</evidence>
<proteinExistence type="predicted"/>
<sequence>MTGKGSSPLRRLCAFHQSSPPPWQPHELIPLYPPDDDAKAYQARAELRTSEIMGSQSAAFLCAGKNKFLLNKPNYSLNGSELLRFPSELLLLQSVQTGLPDARIGDAVSDADANTSQALDEGTLILRIALLLQPPQLPWRRQRRPLVPAPPRLPRSMSLWSPPHHTARNSRLGKPLAMAHLSLGSFFSDDWISYDEEAAMECAYALSLGPQTDGENGASSFPRRMHTGAGSSATCPHIYFAPIHRRFVSVPTQQDVLSPPARMTPRPAPTATTGTTSPSTAGLPLHPPPAILSMISAPFTGRHPPSSTATIRPTNSANGITFPFHAPPHHLRGGGDRVHNVNNGPDSNPIVWLVPALSGEQAQVLLDMCALVSDTTATFFHACRPIISGFVGTFPGFTICPGDGHIAHYSTHA</sequence>
<evidence type="ECO:0000256" key="1">
    <source>
        <dbReference type="SAM" id="MobiDB-lite"/>
    </source>
</evidence>
<dbReference type="OrthoDB" id="3061445at2759"/>
<gene>
    <name evidence="2" type="ORF">MVEN_01606800</name>
</gene>
<accession>A0A8H7CRU4</accession>
<feature type="region of interest" description="Disordered" evidence="1">
    <location>
        <begin position="256"/>
        <end position="284"/>
    </location>
</feature>